<proteinExistence type="predicted"/>
<protein>
    <submittedName>
        <fullName evidence="2">Uncharacterized protein</fullName>
    </submittedName>
</protein>
<accession>A0A915KCZ8</accession>
<dbReference type="WBParaSite" id="nRc.2.0.1.t36587-RA">
    <property type="protein sequence ID" value="nRc.2.0.1.t36587-RA"/>
    <property type="gene ID" value="nRc.2.0.1.g36587"/>
</dbReference>
<reference evidence="2" key="1">
    <citation type="submission" date="2022-11" db="UniProtKB">
        <authorList>
            <consortium name="WormBaseParasite"/>
        </authorList>
    </citation>
    <scope>IDENTIFICATION</scope>
</reference>
<sequence length="117" mass="13754">MMETKLCGLHNCAMEKKENVPELECSANVDGQEAIKRMSWKSGNCLAYYLELAATLPLWEPQHALKRGVYAWQNRFRFVLLRFRQAEEMFEIDKCKLILEDEAYTVWRLYSQDCGIP</sequence>
<dbReference type="Proteomes" id="UP000887565">
    <property type="component" value="Unplaced"/>
</dbReference>
<name>A0A915KCZ8_ROMCU</name>
<organism evidence="1 2">
    <name type="scientific">Romanomermis culicivorax</name>
    <name type="common">Nematode worm</name>
    <dbReference type="NCBI Taxonomy" id="13658"/>
    <lineage>
        <taxon>Eukaryota</taxon>
        <taxon>Metazoa</taxon>
        <taxon>Ecdysozoa</taxon>
        <taxon>Nematoda</taxon>
        <taxon>Enoplea</taxon>
        <taxon>Dorylaimia</taxon>
        <taxon>Mermithida</taxon>
        <taxon>Mermithoidea</taxon>
        <taxon>Mermithidae</taxon>
        <taxon>Romanomermis</taxon>
    </lineage>
</organism>
<dbReference type="AlphaFoldDB" id="A0A915KCZ8"/>
<evidence type="ECO:0000313" key="1">
    <source>
        <dbReference type="Proteomes" id="UP000887565"/>
    </source>
</evidence>
<evidence type="ECO:0000313" key="2">
    <source>
        <dbReference type="WBParaSite" id="nRc.2.0.1.t36587-RA"/>
    </source>
</evidence>
<keyword evidence="1" id="KW-1185">Reference proteome</keyword>